<dbReference type="EMBL" id="UYJE01002588">
    <property type="protein sequence ID" value="VDI12152.1"/>
    <property type="molecule type" value="Genomic_DNA"/>
</dbReference>
<evidence type="ECO:0000256" key="5">
    <source>
        <dbReference type="ARBA" id="ARBA00022737"/>
    </source>
</evidence>
<dbReference type="Pfam" id="PF00057">
    <property type="entry name" value="Ldl_recept_a"/>
    <property type="match status" value="2"/>
</dbReference>
<dbReference type="Proteomes" id="UP000596742">
    <property type="component" value="Unassembled WGS sequence"/>
</dbReference>
<organism evidence="12 13">
    <name type="scientific">Mytilus galloprovincialis</name>
    <name type="common">Mediterranean mussel</name>
    <dbReference type="NCBI Taxonomy" id="29158"/>
    <lineage>
        <taxon>Eukaryota</taxon>
        <taxon>Metazoa</taxon>
        <taxon>Spiralia</taxon>
        <taxon>Lophotrochozoa</taxon>
        <taxon>Mollusca</taxon>
        <taxon>Bivalvia</taxon>
        <taxon>Autobranchia</taxon>
        <taxon>Pteriomorphia</taxon>
        <taxon>Mytilida</taxon>
        <taxon>Mytiloidea</taxon>
        <taxon>Mytilidae</taxon>
        <taxon>Mytilinae</taxon>
        <taxon>Mytilus</taxon>
    </lineage>
</organism>
<dbReference type="OrthoDB" id="6103371at2759"/>
<evidence type="ECO:0000256" key="2">
    <source>
        <dbReference type="ARBA" id="ARBA00004308"/>
    </source>
</evidence>
<evidence type="ECO:0000256" key="3">
    <source>
        <dbReference type="ARBA" id="ARBA00022692"/>
    </source>
</evidence>
<feature type="disulfide bond" evidence="10">
    <location>
        <begin position="27"/>
        <end position="45"/>
    </location>
</feature>
<dbReference type="Gene3D" id="4.10.400.10">
    <property type="entry name" value="Low-density Lipoprotein Receptor"/>
    <property type="match status" value="2"/>
</dbReference>
<dbReference type="PRINTS" id="PR00261">
    <property type="entry name" value="LDLRECEPTOR"/>
</dbReference>
<feature type="disulfide bond" evidence="10">
    <location>
        <begin position="20"/>
        <end position="32"/>
    </location>
</feature>
<dbReference type="InterPro" id="IPR023415">
    <property type="entry name" value="LDLR_class-A_CS"/>
</dbReference>
<keyword evidence="4" id="KW-0732">Signal</keyword>
<feature type="disulfide bond" evidence="10">
    <location>
        <begin position="219"/>
        <end position="237"/>
    </location>
</feature>
<proteinExistence type="predicted"/>
<dbReference type="AlphaFoldDB" id="A0A8B6CY08"/>
<evidence type="ECO:0000313" key="12">
    <source>
        <dbReference type="EMBL" id="VDI12152.1"/>
    </source>
</evidence>
<dbReference type="PROSITE" id="PS50068">
    <property type="entry name" value="LDLRA_2"/>
    <property type="match status" value="2"/>
</dbReference>
<dbReference type="SMART" id="SM00192">
    <property type="entry name" value="LDLa"/>
    <property type="match status" value="2"/>
</dbReference>
<protein>
    <submittedName>
        <fullName evidence="12">Uncharacterized protein</fullName>
    </submittedName>
</protein>
<keyword evidence="13" id="KW-1185">Reference proteome</keyword>
<gene>
    <name evidence="12" type="ORF">MGAL_10B068755</name>
</gene>
<keyword evidence="6 11" id="KW-1133">Transmembrane helix</keyword>
<evidence type="ECO:0000256" key="4">
    <source>
        <dbReference type="ARBA" id="ARBA00022729"/>
    </source>
</evidence>
<feature type="non-terminal residue" evidence="12">
    <location>
        <position position="344"/>
    </location>
</feature>
<accession>A0A8B6CY08</accession>
<keyword evidence="3 11" id="KW-0812">Transmembrane</keyword>
<evidence type="ECO:0000313" key="13">
    <source>
        <dbReference type="Proteomes" id="UP000596742"/>
    </source>
</evidence>
<dbReference type="GO" id="GO:0005886">
    <property type="term" value="C:plasma membrane"/>
    <property type="evidence" value="ECO:0007669"/>
    <property type="project" value="TreeGrafter"/>
</dbReference>
<evidence type="ECO:0000256" key="9">
    <source>
        <dbReference type="ARBA" id="ARBA00023180"/>
    </source>
</evidence>
<dbReference type="GO" id="GO:0012505">
    <property type="term" value="C:endomembrane system"/>
    <property type="evidence" value="ECO:0007669"/>
    <property type="project" value="UniProtKB-SubCell"/>
</dbReference>
<evidence type="ECO:0000256" key="8">
    <source>
        <dbReference type="ARBA" id="ARBA00023157"/>
    </source>
</evidence>
<feature type="transmembrane region" description="Helical" evidence="11">
    <location>
        <begin position="194"/>
        <end position="211"/>
    </location>
</feature>
<feature type="transmembrane region" description="Helical" evidence="11">
    <location>
        <begin position="154"/>
        <end position="174"/>
    </location>
</feature>
<name>A0A8B6CY08_MYTGA</name>
<dbReference type="SUPFAM" id="SSF57424">
    <property type="entry name" value="LDL receptor-like module"/>
    <property type="match status" value="2"/>
</dbReference>
<feature type="disulfide bond" evidence="10">
    <location>
        <begin position="212"/>
        <end position="224"/>
    </location>
</feature>
<evidence type="ECO:0000256" key="11">
    <source>
        <dbReference type="SAM" id="Phobius"/>
    </source>
</evidence>
<evidence type="ECO:0000256" key="1">
    <source>
        <dbReference type="ARBA" id="ARBA00004167"/>
    </source>
</evidence>
<evidence type="ECO:0000256" key="7">
    <source>
        <dbReference type="ARBA" id="ARBA00023136"/>
    </source>
</evidence>
<evidence type="ECO:0000256" key="10">
    <source>
        <dbReference type="PROSITE-ProRule" id="PRU00124"/>
    </source>
</evidence>
<comment type="caution">
    <text evidence="10">Lacks conserved residue(s) required for the propagation of feature annotation.</text>
</comment>
<evidence type="ECO:0000256" key="6">
    <source>
        <dbReference type="ARBA" id="ARBA00022989"/>
    </source>
</evidence>
<keyword evidence="9" id="KW-0325">Glycoprotein</keyword>
<dbReference type="CDD" id="cd00112">
    <property type="entry name" value="LDLa"/>
    <property type="match status" value="2"/>
</dbReference>
<keyword evidence="5" id="KW-0677">Repeat</keyword>
<reference evidence="12" key="1">
    <citation type="submission" date="2018-11" db="EMBL/GenBank/DDBJ databases">
        <authorList>
            <person name="Alioto T."/>
            <person name="Alioto T."/>
        </authorList>
    </citation>
    <scope>NUCLEOTIDE SEQUENCE</scope>
</reference>
<dbReference type="InterPro" id="IPR002172">
    <property type="entry name" value="LDrepeatLR_classA_rpt"/>
</dbReference>
<comment type="caution">
    <text evidence="12">The sequence shown here is derived from an EMBL/GenBank/DDBJ whole genome shotgun (WGS) entry which is preliminary data.</text>
</comment>
<dbReference type="InterPro" id="IPR050685">
    <property type="entry name" value="LDLR"/>
</dbReference>
<dbReference type="FunFam" id="4.10.400.10:FF:000034">
    <property type="entry name" value="Low-density lipoprotein receptor-related protein 2"/>
    <property type="match status" value="1"/>
</dbReference>
<feature type="disulfide bond" evidence="10">
    <location>
        <begin position="39"/>
        <end position="54"/>
    </location>
</feature>
<dbReference type="PROSITE" id="PS01209">
    <property type="entry name" value="LDLRA_1"/>
    <property type="match status" value="2"/>
</dbReference>
<keyword evidence="8 10" id="KW-1015">Disulfide bond</keyword>
<dbReference type="InterPro" id="IPR036055">
    <property type="entry name" value="LDL_receptor-like_sf"/>
</dbReference>
<keyword evidence="7 11" id="KW-0472">Membrane</keyword>
<sequence length="344" mass="38064">MLTSPVSSFVFCPKQKVESCTTNQFECVDGQCIPREQRCDDNFDCTDRSDEVNCTYHDPNHCPEGLQRCYNDQCVAYLNQCPTPTLIPTATEVSSISTSQLQASSLFLSNSVGIVATSSLFITKSSVIERTIASVESVTPTSDDHTPVIDNSNLLYLLFLLLFIPIGLAVCIVYNSHCEDFDQSLYKKVMKKTAMITLTICIVFYICAVKSCDTNQFQCSSGLCIPIEHRCDNEFHCEDDRSDELNCSNVNECHESLNRCSTGQCVADLNRCPTSILFQTQIASTRSTQLQSSSLYTSTSVDIMPTSSMYMSQSSVKETTTTSDGSASVHLKSTLLIPTIVIFY</sequence>
<comment type="subcellular location">
    <subcellularLocation>
        <location evidence="2">Endomembrane system</location>
    </subcellularLocation>
    <subcellularLocation>
        <location evidence="1">Membrane</location>
        <topology evidence="1">Single-pass membrane protein</topology>
    </subcellularLocation>
</comment>
<dbReference type="PANTHER" id="PTHR24270">
    <property type="entry name" value="LOW-DENSITY LIPOPROTEIN RECEPTOR-RELATED"/>
    <property type="match status" value="1"/>
</dbReference>
<dbReference type="GO" id="GO:0016192">
    <property type="term" value="P:vesicle-mediated transport"/>
    <property type="evidence" value="ECO:0007669"/>
    <property type="project" value="UniProtKB-ARBA"/>
</dbReference>